<dbReference type="AlphaFoldDB" id="A0A556MM74"/>
<dbReference type="Proteomes" id="UP000318733">
    <property type="component" value="Unassembled WGS sequence"/>
</dbReference>
<accession>A0A556MM74</accession>
<dbReference type="RefSeq" id="WP_144249072.1">
    <property type="nucleotide sequence ID" value="NZ_VLPK01000002.1"/>
</dbReference>
<evidence type="ECO:0000313" key="2">
    <source>
        <dbReference type="Proteomes" id="UP000318733"/>
    </source>
</evidence>
<gene>
    <name evidence="1" type="ORF">FO440_14975</name>
</gene>
<proteinExistence type="predicted"/>
<keyword evidence="2" id="KW-1185">Reference proteome</keyword>
<dbReference type="EMBL" id="VLPK01000002">
    <property type="protein sequence ID" value="TSJ41034.1"/>
    <property type="molecule type" value="Genomic_DNA"/>
</dbReference>
<protein>
    <submittedName>
        <fullName evidence="1">Uncharacterized protein</fullName>
    </submittedName>
</protein>
<evidence type="ECO:0000313" key="1">
    <source>
        <dbReference type="EMBL" id="TSJ41034.1"/>
    </source>
</evidence>
<comment type="caution">
    <text evidence="1">The sequence shown here is derived from an EMBL/GenBank/DDBJ whole genome shotgun (WGS) entry which is preliminary data.</text>
</comment>
<organism evidence="1 2">
    <name type="scientific">Mucilaginibacter corticis</name>
    <dbReference type="NCBI Taxonomy" id="2597670"/>
    <lineage>
        <taxon>Bacteria</taxon>
        <taxon>Pseudomonadati</taxon>
        <taxon>Bacteroidota</taxon>
        <taxon>Sphingobacteriia</taxon>
        <taxon>Sphingobacteriales</taxon>
        <taxon>Sphingobacteriaceae</taxon>
        <taxon>Mucilaginibacter</taxon>
    </lineage>
</organism>
<reference evidence="1 2" key="1">
    <citation type="submission" date="2019-07" db="EMBL/GenBank/DDBJ databases">
        <authorList>
            <person name="Huq M.A."/>
        </authorList>
    </citation>
    <scope>NUCLEOTIDE SEQUENCE [LARGE SCALE GENOMIC DNA]</scope>
    <source>
        <strain evidence="1 2">MAH-19</strain>
    </source>
</reference>
<dbReference type="OrthoDB" id="797086at2"/>
<name>A0A556MM74_9SPHI</name>
<sequence length="86" mass="9372">MNSQQSIAIPSDFKEAKTIQERVLFALARLGEGTADKISRELEALAPEIPDKEVIAGVHKVLTDLHTQGRIGASEKEGTLIFSLNK</sequence>